<evidence type="ECO:0000256" key="1">
    <source>
        <dbReference type="SAM" id="MobiDB-lite"/>
    </source>
</evidence>
<proteinExistence type="predicted"/>
<dbReference type="Proteomes" id="UP001144280">
    <property type="component" value="Unassembled WGS sequence"/>
</dbReference>
<evidence type="ECO:0000313" key="3">
    <source>
        <dbReference type="Proteomes" id="UP001144280"/>
    </source>
</evidence>
<feature type="compositionally biased region" description="Low complexity" evidence="1">
    <location>
        <begin position="552"/>
        <end position="561"/>
    </location>
</feature>
<evidence type="ECO:0000313" key="2">
    <source>
        <dbReference type="EMBL" id="GLH97379.1"/>
    </source>
</evidence>
<keyword evidence="3" id="KW-1185">Reference proteome</keyword>
<feature type="region of interest" description="Disordered" evidence="1">
    <location>
        <begin position="599"/>
        <end position="626"/>
    </location>
</feature>
<accession>A0ABQ5QUI8</accession>
<dbReference type="InterPro" id="IPR000212">
    <property type="entry name" value="DNA_helicase_UvrD/REP"/>
</dbReference>
<keyword evidence="2" id="KW-0547">Nucleotide-binding</keyword>
<dbReference type="EMBL" id="BSDI01000010">
    <property type="protein sequence ID" value="GLH97379.1"/>
    <property type="molecule type" value="Genomic_DNA"/>
</dbReference>
<gene>
    <name evidence="2" type="ORF">Pa4123_26540</name>
</gene>
<comment type="caution">
    <text evidence="2">The sequence shown here is derived from an EMBL/GenBank/DDBJ whole genome shotgun (WGS) entry which is preliminary data.</text>
</comment>
<dbReference type="Gene3D" id="3.40.50.300">
    <property type="entry name" value="P-loop containing nucleotide triphosphate hydrolases"/>
    <property type="match status" value="2"/>
</dbReference>
<dbReference type="Pfam" id="PF13245">
    <property type="entry name" value="AAA_19"/>
    <property type="match status" value="1"/>
</dbReference>
<dbReference type="PANTHER" id="PTHR11070:SF30">
    <property type="entry name" value="F-BOX DNA HELICASE 1"/>
    <property type="match status" value="1"/>
</dbReference>
<dbReference type="PANTHER" id="PTHR11070">
    <property type="entry name" value="UVRD / RECB / PCRA DNA HELICASE FAMILY MEMBER"/>
    <property type="match status" value="1"/>
</dbReference>
<dbReference type="GO" id="GO:0004386">
    <property type="term" value="F:helicase activity"/>
    <property type="evidence" value="ECO:0007669"/>
    <property type="project" value="UniProtKB-KW"/>
</dbReference>
<keyword evidence="2" id="KW-0067">ATP-binding</keyword>
<dbReference type="SUPFAM" id="SSF52540">
    <property type="entry name" value="P-loop containing nucleoside triphosphate hydrolases"/>
    <property type="match status" value="1"/>
</dbReference>
<feature type="region of interest" description="Disordered" evidence="1">
    <location>
        <begin position="545"/>
        <end position="564"/>
    </location>
</feature>
<reference evidence="2" key="1">
    <citation type="submission" date="2022-12" db="EMBL/GenBank/DDBJ databases">
        <title>New Phytohabitans aurantiacus sp. RD004123 nov., an actinomycete isolated from soil.</title>
        <authorList>
            <person name="Triningsih D.W."/>
            <person name="Harunari E."/>
            <person name="Igarashi Y."/>
        </authorList>
    </citation>
    <scope>NUCLEOTIDE SEQUENCE</scope>
    <source>
        <strain evidence="2">RD004123</strain>
    </source>
</reference>
<dbReference type="RefSeq" id="WP_281895207.1">
    <property type="nucleotide sequence ID" value="NZ_BSDI01000010.1"/>
</dbReference>
<keyword evidence="2" id="KW-0378">Hydrolase</keyword>
<sequence length="641" mass="69540">MNRPKHPPTGEQRAVIDDFRDGESLVVVAVAGAGKTTTLRLAAEEDQAANPGRRGLYVAYNAPLAKEARGAFPASVDCRTAHSLAFATHGRDLAHRIGAPRMTGKQAAEVMFAGGRYRETKVLNGPVEVAADVILTPGQMARLALDTVERYCQSDADQIGPQHVPAVNGIDGRHARDAFTSLVVPIAELAWKDLTHPRGRLRFQPDIYLKMWALSKPRISSDFILFDEAQDANPVLSAVLRAQAHTQLVAVGDPYQQLYAWRGAVDALATWPADRRLTLAQSFRFGPAVAERANEWLRLLGAEQRVIGFDRIASTVAPLDQADALLCRSNAGAMARVMDHVEAGRKVHLVGGASEIKRFAQAALRLMDGKRADHPELVAFDSWEAVREYAALDDGAQLATIVKLIDDHGPDKIVKVADSLASETGAEVTVSTAHKSKGRQWGTVQVAPDFKEPFPRPWPDRDSGRYALVLDAAELMLLYVTVTRAVDILDDFSTRWVERLHDHGVPVVVRGAPGHGIERQRIVAKVHPPAAIMPDVDDSALYRVDPDPSDQAGPFGAGPAKAEPPGPALAELIREAHGLASLTDLCGDLVDELYELADLDEPGDLPPLPAPEPERAYPEPLAPGEYPAWMTTKQRALVTHG</sequence>
<dbReference type="InterPro" id="IPR027417">
    <property type="entry name" value="P-loop_NTPase"/>
</dbReference>
<name>A0ABQ5QUI8_9ACTN</name>
<organism evidence="2 3">
    <name type="scientific">Phytohabitans aurantiacus</name>
    <dbReference type="NCBI Taxonomy" id="3016789"/>
    <lineage>
        <taxon>Bacteria</taxon>
        <taxon>Bacillati</taxon>
        <taxon>Actinomycetota</taxon>
        <taxon>Actinomycetes</taxon>
        <taxon>Micromonosporales</taxon>
        <taxon>Micromonosporaceae</taxon>
    </lineage>
</organism>
<keyword evidence="2" id="KW-0347">Helicase</keyword>
<protein>
    <submittedName>
        <fullName evidence="2">DNA helicase</fullName>
    </submittedName>
</protein>